<dbReference type="Pfam" id="PF00669">
    <property type="entry name" value="Flagellin_N"/>
    <property type="match status" value="1"/>
</dbReference>
<evidence type="ECO:0000313" key="2">
    <source>
        <dbReference type="EMBL" id="QFR49322.1"/>
    </source>
</evidence>
<dbReference type="PANTHER" id="PTHR42792">
    <property type="entry name" value="FLAGELLIN"/>
    <property type="match status" value="1"/>
</dbReference>
<dbReference type="Gene3D" id="1.20.1330.10">
    <property type="entry name" value="f41 fragment of flagellin, N-terminal domain"/>
    <property type="match status" value="2"/>
</dbReference>
<organism evidence="2 3">
    <name type="scientific">Sulfurimonas lithotrophica</name>
    <dbReference type="NCBI Taxonomy" id="2590022"/>
    <lineage>
        <taxon>Bacteria</taxon>
        <taxon>Pseudomonadati</taxon>
        <taxon>Campylobacterota</taxon>
        <taxon>Epsilonproteobacteria</taxon>
        <taxon>Campylobacterales</taxon>
        <taxon>Sulfurimonadaceae</taxon>
        <taxon>Sulfurimonas</taxon>
    </lineage>
</organism>
<name>A0A5P8P0T7_9BACT</name>
<feature type="domain" description="Flagellin N-terminal" evidence="1">
    <location>
        <begin position="8"/>
        <end position="139"/>
    </location>
</feature>
<sequence length="701" mass="76313">MRISSSMYYKNLYAKNNSSIQSKLFDVNKQIASGLNIQYAKDDIRTFTETMRLDNEIEGLGQIMQSTESGYKMANQTDEVLNEFTTTMDRMRVLMVNAANGIHSDGSLDAIADELRVVEEHFKNLANTSINGQYLFSGSAVDIRPIADDGTYKGNDKAMSAFTGSKTKQQYNISGDELFLGEKYLVKRRVTTNVINKNLVQDYPVGLTEKTEGDHITPENTIRQLMGDTDAANANPKHHFYIRGVKSDGTAFNQEILMSDTDTVQDLMDQIGNAYGNTNALKVVDVTMNLNGEFVIEDKVKGSSKLEFHMVGATDFDEAGPDFADINDAVYGANAGRIDNLDGGENLFNNFVIGATPPGLFVKEFVKSDYTSASATIVNNDSLLYDRTYFEKDSTTIKGSIPQIVRDGNAFATESTKLSEVADLSQGTAGTLDGTQLRMVGRDVTGAAIDVQIDLSSAGSTFSLDGGATNYEIFDMGNPRAAVDADEMTYQQLLDVINMATSGQLPATTNVDTDYDAAVESANLVSDIHIGYDGKITYQQLNVSDTLTEISLFDNNSGDFSADSSVMSFNANNSIEVRDPKTDFFKVIDTMITAVEDHKVYADASSGHTRSVGIEDAIAMIDDLQDHVLRSHAKVGAQVNALTSSLNRSSVLEISAITLRSGIIDTDAAEAHLTLSQLTLNYEAMLSTVGKVSKLNLVNYL</sequence>
<reference evidence="2 3" key="1">
    <citation type="submission" date="2019-09" db="EMBL/GenBank/DDBJ databases">
        <title>Sulfurimonas gotlandica sp. nov., a chemoautotrophic and psychrotolerant epsilonproteobacterium isolated from a pelagic redoxcline, and an emended description of the genus Sulfurimonas.</title>
        <authorList>
            <person name="Wang S."/>
            <person name="Jiang L."/>
            <person name="Shao S."/>
        </authorList>
    </citation>
    <scope>NUCLEOTIDE SEQUENCE [LARGE SCALE GENOMIC DNA]</scope>
    <source>
        <strain evidence="2 3">GYSZ_1</strain>
    </source>
</reference>
<dbReference type="GO" id="GO:0009288">
    <property type="term" value="C:bacterial-type flagellum"/>
    <property type="evidence" value="ECO:0007669"/>
    <property type="project" value="InterPro"/>
</dbReference>
<protein>
    <submittedName>
        <fullName evidence="2">Flagellar biosynthesis protein FlgL</fullName>
    </submittedName>
</protein>
<dbReference type="KEGG" id="sulg:FJR48_06105"/>
<dbReference type="RefSeq" id="WP_152307265.1">
    <property type="nucleotide sequence ID" value="NZ_CP043617.1"/>
</dbReference>
<keyword evidence="2" id="KW-0969">Cilium</keyword>
<dbReference type="AlphaFoldDB" id="A0A5P8P0T7"/>
<dbReference type="EMBL" id="CP043617">
    <property type="protein sequence ID" value="QFR49322.1"/>
    <property type="molecule type" value="Genomic_DNA"/>
</dbReference>
<dbReference type="SUPFAM" id="SSF64518">
    <property type="entry name" value="Phase 1 flagellin"/>
    <property type="match status" value="1"/>
</dbReference>
<keyword evidence="2" id="KW-0966">Cell projection</keyword>
<keyword evidence="3" id="KW-1185">Reference proteome</keyword>
<dbReference type="PANTHER" id="PTHR42792:SF1">
    <property type="entry name" value="FLAGELLAR HOOK-ASSOCIATED PROTEIN 3"/>
    <property type="match status" value="1"/>
</dbReference>
<dbReference type="InterPro" id="IPR001029">
    <property type="entry name" value="Flagellin_N"/>
</dbReference>
<dbReference type="OrthoDB" id="9758307at2"/>
<dbReference type="Proteomes" id="UP000326944">
    <property type="component" value="Chromosome"/>
</dbReference>
<keyword evidence="2" id="KW-0282">Flagellum</keyword>
<evidence type="ECO:0000259" key="1">
    <source>
        <dbReference type="Pfam" id="PF00669"/>
    </source>
</evidence>
<accession>A0A5P8P0T7</accession>
<evidence type="ECO:0000313" key="3">
    <source>
        <dbReference type="Proteomes" id="UP000326944"/>
    </source>
</evidence>
<dbReference type="GO" id="GO:0005198">
    <property type="term" value="F:structural molecule activity"/>
    <property type="evidence" value="ECO:0007669"/>
    <property type="project" value="InterPro"/>
</dbReference>
<proteinExistence type="predicted"/>
<gene>
    <name evidence="2" type="ORF">FJR48_06105</name>
</gene>
<dbReference type="InterPro" id="IPR001492">
    <property type="entry name" value="Flagellin"/>
</dbReference>